<dbReference type="AlphaFoldDB" id="A0A9J5W9F2"/>
<comment type="caution">
    <text evidence="1">The sequence shown here is derived from an EMBL/GenBank/DDBJ whole genome shotgun (WGS) entry which is preliminary data.</text>
</comment>
<organism evidence="1 2">
    <name type="scientific">Solanum commersonii</name>
    <name type="common">Commerson's wild potato</name>
    <name type="synonym">Commerson's nightshade</name>
    <dbReference type="NCBI Taxonomy" id="4109"/>
    <lineage>
        <taxon>Eukaryota</taxon>
        <taxon>Viridiplantae</taxon>
        <taxon>Streptophyta</taxon>
        <taxon>Embryophyta</taxon>
        <taxon>Tracheophyta</taxon>
        <taxon>Spermatophyta</taxon>
        <taxon>Magnoliopsida</taxon>
        <taxon>eudicotyledons</taxon>
        <taxon>Gunneridae</taxon>
        <taxon>Pentapetalae</taxon>
        <taxon>asterids</taxon>
        <taxon>lamiids</taxon>
        <taxon>Solanales</taxon>
        <taxon>Solanaceae</taxon>
        <taxon>Solanoideae</taxon>
        <taxon>Solaneae</taxon>
        <taxon>Solanum</taxon>
    </lineage>
</organism>
<dbReference type="EMBL" id="JACXVP010000012">
    <property type="protein sequence ID" value="KAG5571876.1"/>
    <property type="molecule type" value="Genomic_DNA"/>
</dbReference>
<evidence type="ECO:0000313" key="2">
    <source>
        <dbReference type="Proteomes" id="UP000824120"/>
    </source>
</evidence>
<protein>
    <submittedName>
        <fullName evidence="1">Uncharacterized protein</fullName>
    </submittedName>
</protein>
<evidence type="ECO:0000313" key="1">
    <source>
        <dbReference type="EMBL" id="KAG5571876.1"/>
    </source>
</evidence>
<sequence length="96" mass="11505">MQCVPPIYVTQVWPFATLAPIIYPYELLEKEWKSKEEEHDKRMCELRERVRNMPISKRGEKLEYEDLCVHPDIDLPDGYNHQNLRCFMALEIPTII</sequence>
<keyword evidence="2" id="KW-1185">Reference proteome</keyword>
<accession>A0A9J5W9F2</accession>
<dbReference type="Proteomes" id="UP000824120">
    <property type="component" value="Chromosome 12"/>
</dbReference>
<gene>
    <name evidence="1" type="ORF">H5410_061642</name>
</gene>
<name>A0A9J5W9F2_SOLCO</name>
<dbReference type="OrthoDB" id="10475771at2759"/>
<reference evidence="1 2" key="1">
    <citation type="submission" date="2020-09" db="EMBL/GenBank/DDBJ databases">
        <title>De no assembly of potato wild relative species, Solanum commersonii.</title>
        <authorList>
            <person name="Cho K."/>
        </authorList>
    </citation>
    <scope>NUCLEOTIDE SEQUENCE [LARGE SCALE GENOMIC DNA]</scope>
    <source>
        <strain evidence="1">LZ3.2</strain>
        <tissue evidence="1">Leaf</tissue>
    </source>
</reference>
<proteinExistence type="predicted"/>